<sequence length="238" mass="27182">MSRTHLKPKTLRKLIGKMKGRMAESSIRSELSRIRGEHPALTLNAAAQVFANRRGFSVLGSLSEEDRLSLAQVPTERVVIKTVRVSRKEKFKRFAAYTTSDSFLKKHIDEINEAYNAGCFTATFVLCRKALENLLVHHILRRKYPGSSATHKLKYFDIQNRRALGFSTVIKNVRRSSSEFGSERQLVERICELSDGFKDDADKMTHSLYHIASRPELDGKQFQDILEMIGRLEATLRP</sequence>
<accession>A0A235BUY4</accession>
<evidence type="ECO:0000313" key="2">
    <source>
        <dbReference type="Proteomes" id="UP000215559"/>
    </source>
</evidence>
<proteinExistence type="predicted"/>
<comment type="caution">
    <text evidence="1">The sequence shown here is derived from an EMBL/GenBank/DDBJ whole genome shotgun (WGS) entry which is preliminary data.</text>
</comment>
<evidence type="ECO:0008006" key="3">
    <source>
        <dbReference type="Google" id="ProtNLM"/>
    </source>
</evidence>
<name>A0A235BUY4_UNCW3</name>
<dbReference type="EMBL" id="NOZP01000074">
    <property type="protein sequence ID" value="OYD16024.1"/>
    <property type="molecule type" value="Genomic_DNA"/>
</dbReference>
<evidence type="ECO:0000313" key="1">
    <source>
        <dbReference type="EMBL" id="OYD16024.1"/>
    </source>
</evidence>
<gene>
    <name evidence="1" type="ORF">CH330_03825</name>
</gene>
<protein>
    <recommendedName>
        <fullName evidence="3">HEPN domain-containing protein</fullName>
    </recommendedName>
</protein>
<reference evidence="1 2" key="1">
    <citation type="submission" date="2017-07" db="EMBL/GenBank/DDBJ databases">
        <title>Recovery of genomes from metagenomes via a dereplication, aggregation, and scoring strategy.</title>
        <authorList>
            <person name="Sieber C.M."/>
            <person name="Probst A.J."/>
            <person name="Sharrar A."/>
            <person name="Thomas B.C."/>
            <person name="Hess M."/>
            <person name="Tringe S.G."/>
            <person name="Banfield J.F."/>
        </authorList>
    </citation>
    <scope>NUCLEOTIDE SEQUENCE [LARGE SCALE GENOMIC DNA]</scope>
    <source>
        <strain evidence="1">JGI_Cruoil_03_51_56</strain>
    </source>
</reference>
<dbReference type="AlphaFoldDB" id="A0A235BUY4"/>
<organism evidence="1 2">
    <name type="scientific">candidate division WOR-3 bacterium JGI_Cruoil_03_51_56</name>
    <dbReference type="NCBI Taxonomy" id="1973747"/>
    <lineage>
        <taxon>Bacteria</taxon>
        <taxon>Bacteria division WOR-3</taxon>
    </lineage>
</organism>
<dbReference type="Proteomes" id="UP000215559">
    <property type="component" value="Unassembled WGS sequence"/>
</dbReference>